<dbReference type="InterPro" id="IPR014247">
    <property type="entry name" value="Spore_lipoprot_YhcN/YlaJ"/>
</dbReference>
<dbReference type="AlphaFoldDB" id="A0A4Y7WIE0"/>
<evidence type="ECO:0000256" key="2">
    <source>
        <dbReference type="SAM" id="SignalP"/>
    </source>
</evidence>
<evidence type="ECO:0000313" key="3">
    <source>
        <dbReference type="EMBL" id="TES47788.1"/>
    </source>
</evidence>
<comment type="caution">
    <text evidence="3">The sequence shown here is derived from an EMBL/GenBank/DDBJ whole genome shotgun (WGS) entry which is preliminary data.</text>
</comment>
<organism evidence="3 4">
    <name type="scientific">Shouchella lehensis</name>
    <dbReference type="NCBI Taxonomy" id="300825"/>
    <lineage>
        <taxon>Bacteria</taxon>
        <taxon>Bacillati</taxon>
        <taxon>Bacillota</taxon>
        <taxon>Bacilli</taxon>
        <taxon>Bacillales</taxon>
        <taxon>Bacillaceae</taxon>
        <taxon>Shouchella</taxon>
    </lineage>
</organism>
<sequence>MKMKKYLLHSLAITFVAAALVACGGNNNNDMNSPDNDTEMNEPGEDGVENQGYGMDNHDDQHITVSGEVADSVRELDGVHHAAAIVMGSQAYIAVTMDDESHDVSDEMKQKIADKAMEVDHNLSEVHVSSNPDFVERMKGYGDRIENGEPVSGFADEFMEMVHRMFPTTKR</sequence>
<dbReference type="Proteomes" id="UP000298210">
    <property type="component" value="Unassembled WGS sequence"/>
</dbReference>
<feature type="signal peptide" evidence="2">
    <location>
        <begin position="1"/>
        <end position="21"/>
    </location>
</feature>
<feature type="compositionally biased region" description="Acidic residues" evidence="1">
    <location>
        <begin position="36"/>
        <end position="48"/>
    </location>
</feature>
<dbReference type="EMBL" id="SNUX01000003">
    <property type="protein sequence ID" value="TES47788.1"/>
    <property type="molecule type" value="Genomic_DNA"/>
</dbReference>
<dbReference type="NCBIfam" id="TIGR02898">
    <property type="entry name" value="spore_YhcN_YlaJ"/>
    <property type="match status" value="1"/>
</dbReference>
<dbReference type="InterPro" id="IPR019076">
    <property type="entry name" value="Spore_lipoprot_YhcN/YlaJ-like"/>
</dbReference>
<evidence type="ECO:0000256" key="1">
    <source>
        <dbReference type="SAM" id="MobiDB-lite"/>
    </source>
</evidence>
<dbReference type="Pfam" id="PF09580">
    <property type="entry name" value="Spore_YhcN_YlaJ"/>
    <property type="match status" value="1"/>
</dbReference>
<dbReference type="GO" id="GO:0030435">
    <property type="term" value="P:sporulation resulting in formation of a cellular spore"/>
    <property type="evidence" value="ECO:0007669"/>
    <property type="project" value="InterPro"/>
</dbReference>
<keyword evidence="2" id="KW-0732">Signal</keyword>
<feature type="region of interest" description="Disordered" evidence="1">
    <location>
        <begin position="27"/>
        <end position="58"/>
    </location>
</feature>
<gene>
    <name evidence="3" type="ORF">E2L03_11530</name>
</gene>
<name>A0A4Y7WIE0_9BACI</name>
<keyword evidence="3" id="KW-0449">Lipoprotein</keyword>
<accession>A0A4Y7WIE0</accession>
<proteinExistence type="predicted"/>
<reference evidence="3 4" key="1">
    <citation type="submission" date="2019-03" db="EMBL/GenBank/DDBJ databases">
        <authorList>
            <person name="Liu G."/>
        </authorList>
    </citation>
    <scope>NUCLEOTIDE SEQUENCE [LARGE SCALE GENOMIC DNA]</scope>
    <source>
        <strain evidence="3 4">DSM 19099</strain>
    </source>
</reference>
<dbReference type="PROSITE" id="PS51257">
    <property type="entry name" value="PROKAR_LIPOPROTEIN"/>
    <property type="match status" value="1"/>
</dbReference>
<feature type="chain" id="PRO_5039657076" evidence="2">
    <location>
        <begin position="22"/>
        <end position="171"/>
    </location>
</feature>
<protein>
    <submittedName>
        <fullName evidence="3">YhcN/YlaJ family sporulation lipoprotein</fullName>
    </submittedName>
</protein>
<evidence type="ECO:0000313" key="4">
    <source>
        <dbReference type="Proteomes" id="UP000298210"/>
    </source>
</evidence>